<dbReference type="PANTHER" id="PTHR31157:SF1">
    <property type="entry name" value="SCP DOMAIN-CONTAINING PROTEIN"/>
    <property type="match status" value="1"/>
</dbReference>
<evidence type="ECO:0000256" key="1">
    <source>
        <dbReference type="SAM" id="SignalP"/>
    </source>
</evidence>
<dbReference type="RefSeq" id="WP_022611546.1">
    <property type="nucleotide sequence ID" value="NZ_LK391965.1"/>
</dbReference>
<protein>
    <recommendedName>
        <fullName evidence="2">SCP domain-containing protein</fullName>
    </recommendedName>
</protein>
<keyword evidence="1" id="KW-0732">Signal</keyword>
<evidence type="ECO:0000259" key="2">
    <source>
        <dbReference type="Pfam" id="PF00188"/>
    </source>
</evidence>
<dbReference type="PROSITE" id="PS51257">
    <property type="entry name" value="PROKAR_LIPOPROTEIN"/>
    <property type="match status" value="1"/>
</dbReference>
<dbReference type="AlphaFoldDB" id="A0AAV2VNS7"/>
<evidence type="ECO:0000313" key="3">
    <source>
        <dbReference type="EMBL" id="CCO46404.1"/>
    </source>
</evidence>
<dbReference type="PANTHER" id="PTHR31157">
    <property type="entry name" value="SCP DOMAIN-CONTAINING PROTEIN"/>
    <property type="match status" value="1"/>
</dbReference>
<feature type="chain" id="PRO_5043774666" description="SCP domain-containing protein" evidence="1">
    <location>
        <begin position="22"/>
        <end position="191"/>
    </location>
</feature>
<evidence type="ECO:0000313" key="4">
    <source>
        <dbReference type="Proteomes" id="UP000018211"/>
    </source>
</evidence>
<dbReference type="InterPro" id="IPR035940">
    <property type="entry name" value="CAP_sf"/>
</dbReference>
<dbReference type="EMBL" id="CAOF01000086">
    <property type="protein sequence ID" value="CCO46404.1"/>
    <property type="molecule type" value="Genomic_DNA"/>
</dbReference>
<feature type="domain" description="SCP" evidence="2">
    <location>
        <begin position="60"/>
        <end position="187"/>
    </location>
</feature>
<dbReference type="CDD" id="cd05379">
    <property type="entry name" value="CAP_bacterial"/>
    <property type="match status" value="1"/>
</dbReference>
<name>A0AAV2VNS7_9VIBR</name>
<dbReference type="Pfam" id="PF00188">
    <property type="entry name" value="CAP"/>
    <property type="match status" value="1"/>
</dbReference>
<dbReference type="Gene3D" id="3.40.33.10">
    <property type="entry name" value="CAP"/>
    <property type="match status" value="1"/>
</dbReference>
<dbReference type="SUPFAM" id="SSF55797">
    <property type="entry name" value="PR-1-like"/>
    <property type="match status" value="1"/>
</dbReference>
<feature type="signal peptide" evidence="1">
    <location>
        <begin position="1"/>
        <end position="21"/>
    </location>
</feature>
<accession>A0AAV2VNS7</accession>
<dbReference type="InterPro" id="IPR014044">
    <property type="entry name" value="CAP_dom"/>
</dbReference>
<organism evidence="3 4">
    <name type="scientific">Vibrio nigripulchritudo SOn1</name>
    <dbReference type="NCBI Taxonomy" id="1238450"/>
    <lineage>
        <taxon>Bacteria</taxon>
        <taxon>Pseudomonadati</taxon>
        <taxon>Pseudomonadota</taxon>
        <taxon>Gammaproteobacteria</taxon>
        <taxon>Vibrionales</taxon>
        <taxon>Vibrionaceae</taxon>
        <taxon>Vibrio</taxon>
    </lineage>
</organism>
<proteinExistence type="predicted"/>
<sequence length="191" mass="20428">MLSTLKSGTLTVMAMAFLAGCGGENTNGASQTGGQIPPVTKPTDPTLPPVDQTEFAKEMLAAINHFRASPQTCGGIKMPAVEPLTWSSELEMAAQIHSSNMANYNFFDHTGLDGKEPENRANDAGYPGGFIGENISAGRINIHDVMAGWMSSKGHCENIMGAGYKDVGAAMVENSDATYRFYWTQVFGARR</sequence>
<comment type="caution">
    <text evidence="3">The sequence shown here is derived from an EMBL/GenBank/DDBJ whole genome shotgun (WGS) entry which is preliminary data.</text>
</comment>
<reference evidence="3 4" key="1">
    <citation type="journal article" date="2013" name="ISME J.">
        <title>Comparative genomics of pathogenic lineages of Vibrio nigripulchritudo identifies virulence-associated traits.</title>
        <authorList>
            <person name="Goudenege D."/>
            <person name="Labreuche Y."/>
            <person name="Krin E."/>
            <person name="Ansquer D."/>
            <person name="Mangenot S."/>
            <person name="Calteau A."/>
            <person name="Medigue C."/>
            <person name="Mazel D."/>
            <person name="Polz M.F."/>
            <person name="Le Roux F."/>
        </authorList>
    </citation>
    <scope>NUCLEOTIDE SEQUENCE [LARGE SCALE GENOMIC DNA]</scope>
    <source>
        <strain evidence="3 4">SOn1</strain>
    </source>
</reference>
<gene>
    <name evidence="3" type="ORF">VIBNISOn1_1760024</name>
</gene>
<dbReference type="Proteomes" id="UP000018211">
    <property type="component" value="Unassembled WGS sequence"/>
</dbReference>